<accession>A0A6L2M3K2</accession>
<dbReference type="EMBL" id="BKCJ010005697">
    <property type="protein sequence ID" value="GEU68170.1"/>
    <property type="molecule type" value="Genomic_DNA"/>
</dbReference>
<organism evidence="1">
    <name type="scientific">Tanacetum cinerariifolium</name>
    <name type="common">Dalmatian daisy</name>
    <name type="synonym">Chrysanthemum cinerariifolium</name>
    <dbReference type="NCBI Taxonomy" id="118510"/>
    <lineage>
        <taxon>Eukaryota</taxon>
        <taxon>Viridiplantae</taxon>
        <taxon>Streptophyta</taxon>
        <taxon>Embryophyta</taxon>
        <taxon>Tracheophyta</taxon>
        <taxon>Spermatophyta</taxon>
        <taxon>Magnoliopsida</taxon>
        <taxon>eudicotyledons</taxon>
        <taxon>Gunneridae</taxon>
        <taxon>Pentapetalae</taxon>
        <taxon>asterids</taxon>
        <taxon>campanulids</taxon>
        <taxon>Asterales</taxon>
        <taxon>Asteraceae</taxon>
        <taxon>Asteroideae</taxon>
        <taxon>Anthemideae</taxon>
        <taxon>Anthemidinae</taxon>
        <taxon>Tanacetum</taxon>
    </lineage>
</organism>
<dbReference type="AlphaFoldDB" id="A0A6L2M3K2"/>
<gene>
    <name evidence="1" type="ORF">Tci_040148</name>
</gene>
<reference evidence="1" key="1">
    <citation type="journal article" date="2019" name="Sci. Rep.">
        <title>Draft genome of Tanacetum cinerariifolium, the natural source of mosquito coil.</title>
        <authorList>
            <person name="Yamashiro T."/>
            <person name="Shiraishi A."/>
            <person name="Satake H."/>
            <person name="Nakayama K."/>
        </authorList>
    </citation>
    <scope>NUCLEOTIDE SEQUENCE</scope>
</reference>
<sequence>MLSLLWRLLRRDLVAIKRQRKLQKLISQLEILGESISQEDSNMKFLRSLPSKWKTQTLIWRNKVDLEEQISVVLRVSAASSKAPISTLPNVDNLSEAVIYSFFESQSNSPQLDNEDLKQTDADDLEEMDLKWQIAMLTIRARRFLQRTGKNLGVNRTLLLGLTCPRWKATIAIEEAIFQGNADHQGITGIKTLQEELFQ</sequence>
<proteinExistence type="predicted"/>
<comment type="caution">
    <text evidence="1">The sequence shown here is derived from an EMBL/GenBank/DDBJ whole genome shotgun (WGS) entry which is preliminary data.</text>
</comment>
<name>A0A6L2M3K2_TANCI</name>
<protein>
    <submittedName>
        <fullName evidence="1">Ribonuclease H-like domain-containing protein</fullName>
    </submittedName>
</protein>
<evidence type="ECO:0000313" key="1">
    <source>
        <dbReference type="EMBL" id="GEU68170.1"/>
    </source>
</evidence>